<comment type="caution">
    <text evidence="1">The sequence shown here is derived from an EMBL/GenBank/DDBJ whole genome shotgun (WGS) entry which is preliminary data.</text>
</comment>
<evidence type="ECO:0000313" key="1">
    <source>
        <dbReference type="EMBL" id="KAK1339676.1"/>
    </source>
</evidence>
<keyword evidence="2" id="KW-1185">Reference proteome</keyword>
<dbReference type="AlphaFoldDB" id="A0AA40LMW5"/>
<gene>
    <name evidence="1" type="ORF">QTO34_018230</name>
</gene>
<evidence type="ECO:0000313" key="2">
    <source>
        <dbReference type="Proteomes" id="UP001177744"/>
    </source>
</evidence>
<organism evidence="1 2">
    <name type="scientific">Cnephaeus nilssonii</name>
    <name type="common">Northern bat</name>
    <name type="synonym">Eptesicus nilssonii</name>
    <dbReference type="NCBI Taxonomy" id="3371016"/>
    <lineage>
        <taxon>Eukaryota</taxon>
        <taxon>Metazoa</taxon>
        <taxon>Chordata</taxon>
        <taxon>Craniata</taxon>
        <taxon>Vertebrata</taxon>
        <taxon>Euteleostomi</taxon>
        <taxon>Mammalia</taxon>
        <taxon>Eutheria</taxon>
        <taxon>Laurasiatheria</taxon>
        <taxon>Chiroptera</taxon>
        <taxon>Yangochiroptera</taxon>
        <taxon>Vespertilionidae</taxon>
        <taxon>Cnephaeus</taxon>
    </lineage>
</organism>
<protein>
    <submittedName>
        <fullName evidence="1">Uncharacterized protein</fullName>
    </submittedName>
</protein>
<accession>A0AA40LMW5</accession>
<dbReference type="Proteomes" id="UP001177744">
    <property type="component" value="Unassembled WGS sequence"/>
</dbReference>
<name>A0AA40LMW5_CNENI</name>
<dbReference type="EMBL" id="JAULJE010000008">
    <property type="protein sequence ID" value="KAK1339676.1"/>
    <property type="molecule type" value="Genomic_DNA"/>
</dbReference>
<reference evidence="1" key="1">
    <citation type="submission" date="2023-06" db="EMBL/GenBank/DDBJ databases">
        <title>Reference genome for the Northern bat (Eptesicus nilssonii), a most northern bat species.</title>
        <authorList>
            <person name="Laine V.N."/>
            <person name="Pulliainen A.T."/>
            <person name="Lilley T.M."/>
        </authorList>
    </citation>
    <scope>NUCLEOTIDE SEQUENCE</scope>
    <source>
        <strain evidence="1">BLF_Eptnil</strain>
        <tissue evidence="1">Kidney</tissue>
    </source>
</reference>
<proteinExistence type="predicted"/>
<sequence length="96" mass="10519">MQVATLTTVPFQYGCYHTAEITGPENANLRKIFKGTCCLPSRETGGGASPRPLNNALGHCRADPTNNWEIRSGLTQSNLRECRTGPLCRLLRSINT</sequence>